<keyword evidence="4" id="KW-0653">Protein transport</keyword>
<dbReference type="Gene3D" id="1.20.5.1030">
    <property type="entry name" value="Preprotein translocase secy subunit"/>
    <property type="match status" value="1"/>
</dbReference>
<dbReference type="AlphaFoldDB" id="A0A1G5EUA7"/>
<evidence type="ECO:0000256" key="2">
    <source>
        <dbReference type="ARBA" id="ARBA00022448"/>
    </source>
</evidence>
<dbReference type="InterPro" id="IPR038379">
    <property type="entry name" value="SecE_sf"/>
</dbReference>
<dbReference type="NCBIfam" id="TIGR00964">
    <property type="entry name" value="secE_bact"/>
    <property type="match status" value="1"/>
</dbReference>
<keyword evidence="11" id="KW-1185">Reference proteome</keyword>
<dbReference type="InterPro" id="IPR001901">
    <property type="entry name" value="Translocase_SecE/Sec61-g"/>
</dbReference>
<reference evidence="11" key="1">
    <citation type="submission" date="2016-10" db="EMBL/GenBank/DDBJ databases">
        <authorList>
            <person name="Varghese N."/>
            <person name="Submissions S."/>
        </authorList>
    </citation>
    <scope>NUCLEOTIDE SEQUENCE [LARGE SCALE GENOMIC DNA]</scope>
    <source>
        <strain evidence="11">XBD2006</strain>
    </source>
</reference>
<organism evidence="10 11">
    <name type="scientific">Butyrivibrio hungatei</name>
    <dbReference type="NCBI Taxonomy" id="185008"/>
    <lineage>
        <taxon>Bacteria</taxon>
        <taxon>Bacillati</taxon>
        <taxon>Bacillota</taxon>
        <taxon>Clostridia</taxon>
        <taxon>Lachnospirales</taxon>
        <taxon>Lachnospiraceae</taxon>
        <taxon>Butyrivibrio</taxon>
    </lineage>
</organism>
<evidence type="ECO:0000256" key="5">
    <source>
        <dbReference type="ARBA" id="ARBA00022989"/>
    </source>
</evidence>
<keyword evidence="5 9" id="KW-1133">Transmembrane helix</keyword>
<feature type="transmembrane region" description="Helical" evidence="9">
    <location>
        <begin position="52"/>
        <end position="73"/>
    </location>
</feature>
<feature type="region of interest" description="Disordered" evidence="8">
    <location>
        <begin position="1"/>
        <end position="20"/>
    </location>
</feature>
<sequence>MEETKVVENKSKTSKNKSGKSFFGKIRDFFEGVKAEIGKIIWLTKDDVVKQTTAVVVASIVCCILIAVLDYAFEEGINLLMSVSK</sequence>
<dbReference type="OrthoDB" id="9807958at2"/>
<comment type="subcellular location">
    <subcellularLocation>
        <location evidence="1">Membrane</location>
    </subcellularLocation>
</comment>
<evidence type="ECO:0000256" key="4">
    <source>
        <dbReference type="ARBA" id="ARBA00022927"/>
    </source>
</evidence>
<keyword evidence="7 9" id="KW-0472">Membrane</keyword>
<dbReference type="GO" id="GO:0016020">
    <property type="term" value="C:membrane"/>
    <property type="evidence" value="ECO:0007669"/>
    <property type="project" value="UniProtKB-SubCell"/>
</dbReference>
<keyword evidence="3 9" id="KW-0812">Transmembrane</keyword>
<evidence type="ECO:0000256" key="8">
    <source>
        <dbReference type="SAM" id="MobiDB-lite"/>
    </source>
</evidence>
<dbReference type="RefSeq" id="WP_074462652.1">
    <property type="nucleotide sequence ID" value="NZ_FMUR01000012.1"/>
</dbReference>
<gene>
    <name evidence="10" type="ORF">SAMN02910451_02089</name>
</gene>
<evidence type="ECO:0000256" key="1">
    <source>
        <dbReference type="ARBA" id="ARBA00004370"/>
    </source>
</evidence>
<dbReference type="Proteomes" id="UP000183047">
    <property type="component" value="Unassembled WGS sequence"/>
</dbReference>
<evidence type="ECO:0000256" key="7">
    <source>
        <dbReference type="ARBA" id="ARBA00023136"/>
    </source>
</evidence>
<proteinExistence type="predicted"/>
<evidence type="ECO:0000256" key="3">
    <source>
        <dbReference type="ARBA" id="ARBA00022692"/>
    </source>
</evidence>
<dbReference type="GO" id="GO:0006886">
    <property type="term" value="P:intracellular protein transport"/>
    <property type="evidence" value="ECO:0007669"/>
    <property type="project" value="InterPro"/>
</dbReference>
<dbReference type="InterPro" id="IPR005807">
    <property type="entry name" value="SecE_bac"/>
</dbReference>
<accession>A0A1G5EUA7</accession>
<dbReference type="GO" id="GO:0006605">
    <property type="term" value="P:protein targeting"/>
    <property type="evidence" value="ECO:0007669"/>
    <property type="project" value="InterPro"/>
</dbReference>
<evidence type="ECO:0000313" key="11">
    <source>
        <dbReference type="Proteomes" id="UP000183047"/>
    </source>
</evidence>
<protein>
    <submittedName>
        <fullName evidence="10">Preprotein translocase subunit SecE</fullName>
    </submittedName>
</protein>
<dbReference type="GO" id="GO:0009306">
    <property type="term" value="P:protein secretion"/>
    <property type="evidence" value="ECO:0007669"/>
    <property type="project" value="InterPro"/>
</dbReference>
<dbReference type="Pfam" id="PF00584">
    <property type="entry name" value="SecE"/>
    <property type="match status" value="1"/>
</dbReference>
<dbReference type="EMBL" id="FMUR01000012">
    <property type="protein sequence ID" value="SCY30585.1"/>
    <property type="molecule type" value="Genomic_DNA"/>
</dbReference>
<evidence type="ECO:0000313" key="10">
    <source>
        <dbReference type="EMBL" id="SCY30585.1"/>
    </source>
</evidence>
<feature type="compositionally biased region" description="Basic and acidic residues" evidence="8">
    <location>
        <begin position="1"/>
        <end position="11"/>
    </location>
</feature>
<keyword evidence="6" id="KW-0811">Translocation</keyword>
<evidence type="ECO:0000256" key="6">
    <source>
        <dbReference type="ARBA" id="ARBA00023010"/>
    </source>
</evidence>
<evidence type="ECO:0000256" key="9">
    <source>
        <dbReference type="SAM" id="Phobius"/>
    </source>
</evidence>
<keyword evidence="2" id="KW-0813">Transport</keyword>
<name>A0A1G5EUA7_9FIRM</name>
<dbReference type="GO" id="GO:0008320">
    <property type="term" value="F:protein transmembrane transporter activity"/>
    <property type="evidence" value="ECO:0007669"/>
    <property type="project" value="InterPro"/>
</dbReference>